<feature type="chain" id="PRO_5011992585" evidence="1">
    <location>
        <begin position="24"/>
        <end position="112"/>
    </location>
</feature>
<protein>
    <submittedName>
        <fullName evidence="2">Uncharacterized protein</fullName>
    </submittedName>
</protein>
<evidence type="ECO:0000256" key="1">
    <source>
        <dbReference type="SAM" id="SignalP"/>
    </source>
</evidence>
<dbReference type="EMBL" id="NIOF01000007">
    <property type="protein sequence ID" value="OWQ88590.1"/>
    <property type="molecule type" value="Genomic_DNA"/>
</dbReference>
<evidence type="ECO:0000313" key="3">
    <source>
        <dbReference type="Proteomes" id="UP000197468"/>
    </source>
</evidence>
<dbReference type="Proteomes" id="UP000197468">
    <property type="component" value="Unassembled WGS sequence"/>
</dbReference>
<reference evidence="2 3" key="1">
    <citation type="journal article" date="2008" name="Int. J. Syst. Evol. Microbiol.">
        <title>Description of Roseateles aquatilis sp. nov. and Roseateles terrae sp. nov., in the class Betaproteobacteria, and emended description of the genus Roseateles.</title>
        <authorList>
            <person name="Gomila M."/>
            <person name="Bowien B."/>
            <person name="Falsen E."/>
            <person name="Moore E.R."/>
            <person name="Lalucat J."/>
        </authorList>
    </citation>
    <scope>NUCLEOTIDE SEQUENCE [LARGE SCALE GENOMIC DNA]</scope>
    <source>
        <strain evidence="2 3">CCUG 48205</strain>
    </source>
</reference>
<keyword evidence="3" id="KW-1185">Reference proteome</keyword>
<name>A0A246J7H2_9BURK</name>
<accession>A0A246J7H2</accession>
<sequence length="112" mass="11734">MTRLNRGLVALGAAVLLTSSALAGTATGRLSQPNFMPNGVVVIYFEGTRAGVPSCATEYRRFAVNAATPQGKVQLAGLLTAYTQGKTVNIYGTNACTAWGDTETIDFFAIVD</sequence>
<organism evidence="2 3">
    <name type="scientific">Roseateles aquatilis</name>
    <dbReference type="NCBI Taxonomy" id="431061"/>
    <lineage>
        <taxon>Bacteria</taxon>
        <taxon>Pseudomonadati</taxon>
        <taxon>Pseudomonadota</taxon>
        <taxon>Betaproteobacteria</taxon>
        <taxon>Burkholderiales</taxon>
        <taxon>Sphaerotilaceae</taxon>
        <taxon>Roseateles</taxon>
    </lineage>
</organism>
<dbReference type="AlphaFoldDB" id="A0A246J7H2"/>
<gene>
    <name evidence="2" type="ORF">CDN99_17235</name>
</gene>
<dbReference type="RefSeq" id="WP_088386113.1">
    <property type="nucleotide sequence ID" value="NZ_NIOF01000007.1"/>
</dbReference>
<feature type="signal peptide" evidence="1">
    <location>
        <begin position="1"/>
        <end position="23"/>
    </location>
</feature>
<comment type="caution">
    <text evidence="2">The sequence shown here is derived from an EMBL/GenBank/DDBJ whole genome shotgun (WGS) entry which is preliminary data.</text>
</comment>
<evidence type="ECO:0000313" key="2">
    <source>
        <dbReference type="EMBL" id="OWQ88590.1"/>
    </source>
</evidence>
<keyword evidence="1" id="KW-0732">Signal</keyword>
<proteinExistence type="predicted"/>
<dbReference type="OrthoDB" id="9154896at2"/>